<keyword evidence="1" id="KW-0812">Transmembrane</keyword>
<feature type="transmembrane region" description="Helical" evidence="1">
    <location>
        <begin position="25"/>
        <end position="43"/>
    </location>
</feature>
<dbReference type="STRING" id="299262.BWR18_02535"/>
<feature type="transmembrane region" description="Helical" evidence="1">
    <location>
        <begin position="63"/>
        <end position="83"/>
    </location>
</feature>
<dbReference type="RefSeq" id="WP_076626561.1">
    <property type="nucleotide sequence ID" value="NZ_CP019312.1"/>
</dbReference>
<dbReference type="KEGG" id="tom:BWR18_02535"/>
<keyword evidence="3" id="KW-1185">Reference proteome</keyword>
<dbReference type="Proteomes" id="UP000186336">
    <property type="component" value="Chromosome"/>
</dbReference>
<reference evidence="2 3" key="1">
    <citation type="submission" date="2017-01" db="EMBL/GenBank/DDBJ databases">
        <title>Complete genome of Tateyamaria omphalii DOK1-4 isolated from seawater in Dokdo.</title>
        <authorList>
            <person name="Kim J.H."/>
            <person name="Chi W.-J."/>
        </authorList>
    </citation>
    <scope>NUCLEOTIDE SEQUENCE [LARGE SCALE GENOMIC DNA]</scope>
    <source>
        <strain evidence="2 3">DOK1-4</strain>
    </source>
</reference>
<dbReference type="OrthoDB" id="7871801at2"/>
<proteinExistence type="predicted"/>
<name>A0A1P8MRP2_9RHOB</name>
<dbReference type="EMBL" id="CP019312">
    <property type="protein sequence ID" value="APX10694.1"/>
    <property type="molecule type" value="Genomic_DNA"/>
</dbReference>
<gene>
    <name evidence="2" type="ORF">BWR18_02535</name>
</gene>
<keyword evidence="1" id="KW-1133">Transmembrane helix</keyword>
<accession>A0A1P8MRP2</accession>
<evidence type="ECO:0000313" key="2">
    <source>
        <dbReference type="EMBL" id="APX10694.1"/>
    </source>
</evidence>
<evidence type="ECO:0000313" key="3">
    <source>
        <dbReference type="Proteomes" id="UP000186336"/>
    </source>
</evidence>
<evidence type="ECO:0000256" key="1">
    <source>
        <dbReference type="SAM" id="Phobius"/>
    </source>
</evidence>
<dbReference type="AlphaFoldDB" id="A0A1P8MRP2"/>
<protein>
    <submittedName>
        <fullName evidence="2">Uncharacterized protein</fullName>
    </submittedName>
</protein>
<organism evidence="2 3">
    <name type="scientific">Tateyamaria omphalii</name>
    <dbReference type="NCBI Taxonomy" id="299262"/>
    <lineage>
        <taxon>Bacteria</taxon>
        <taxon>Pseudomonadati</taxon>
        <taxon>Pseudomonadota</taxon>
        <taxon>Alphaproteobacteria</taxon>
        <taxon>Rhodobacterales</taxon>
        <taxon>Roseobacteraceae</taxon>
        <taxon>Tateyamaria</taxon>
    </lineage>
</organism>
<sequence length="93" mass="10372">MSDQSTNATLFLEKRSYRRRRLKDALRLLPVVGVLLWMLPVFWPSGGGHPADPAPVAMSSAITYVFVVWVLLILAAAALWWVIGERGRAEPDP</sequence>
<keyword evidence="1" id="KW-0472">Membrane</keyword>